<keyword evidence="3" id="KW-1185">Reference proteome</keyword>
<sequence>MQNEGGLTMTQLSAANAKERPQATSAISLAAITAGAVAAAVVIMSIGSIVTIISIGSSINTGMQTATAMLNDSHTTVIAANSYTADRSHFQQVKKSIKRSEKSFYIDAVLREDSHHLPTPTSEQVIQQPKLTIKGNHVFA</sequence>
<protein>
    <submittedName>
        <fullName evidence="2">Uncharacterized protein</fullName>
    </submittedName>
</protein>
<feature type="transmembrane region" description="Helical" evidence="1">
    <location>
        <begin position="26"/>
        <end position="53"/>
    </location>
</feature>
<keyword evidence="1" id="KW-1133">Transmembrane helix</keyword>
<organism evidence="2 3">
    <name type="scientific">Methylophilus luteus</name>
    <dbReference type="NCBI Taxonomy" id="640108"/>
    <lineage>
        <taxon>Bacteria</taxon>
        <taxon>Pseudomonadati</taxon>
        <taxon>Pseudomonadota</taxon>
        <taxon>Betaproteobacteria</taxon>
        <taxon>Nitrosomonadales</taxon>
        <taxon>Methylophilaceae</taxon>
        <taxon>Methylophilus</taxon>
    </lineage>
</organism>
<reference evidence="3" key="1">
    <citation type="journal article" date="2019" name="Int. J. Syst. Evol. Microbiol.">
        <title>The Global Catalogue of Microorganisms (GCM) 10K type strain sequencing project: providing services to taxonomists for standard genome sequencing and annotation.</title>
        <authorList>
            <consortium name="The Broad Institute Genomics Platform"/>
            <consortium name="The Broad Institute Genome Sequencing Center for Infectious Disease"/>
            <person name="Wu L."/>
            <person name="Ma J."/>
        </authorList>
    </citation>
    <scope>NUCLEOTIDE SEQUENCE [LARGE SCALE GENOMIC DNA]</scope>
    <source>
        <strain evidence="3">CCUG 58412</strain>
    </source>
</reference>
<name>A0ABW3F5D3_9PROT</name>
<comment type="caution">
    <text evidence="2">The sequence shown here is derived from an EMBL/GenBank/DDBJ whole genome shotgun (WGS) entry which is preliminary data.</text>
</comment>
<keyword evidence="1" id="KW-0812">Transmembrane</keyword>
<evidence type="ECO:0000313" key="3">
    <source>
        <dbReference type="Proteomes" id="UP001597128"/>
    </source>
</evidence>
<accession>A0ABW3F5D3</accession>
<proteinExistence type="predicted"/>
<evidence type="ECO:0000313" key="2">
    <source>
        <dbReference type="EMBL" id="MFD0912495.1"/>
    </source>
</evidence>
<evidence type="ECO:0000256" key="1">
    <source>
        <dbReference type="SAM" id="Phobius"/>
    </source>
</evidence>
<dbReference type="Proteomes" id="UP001597128">
    <property type="component" value="Unassembled WGS sequence"/>
</dbReference>
<gene>
    <name evidence="2" type="ORF">ACFQ1Z_02940</name>
</gene>
<dbReference type="EMBL" id="JBHTKB010000001">
    <property type="protein sequence ID" value="MFD0912495.1"/>
    <property type="molecule type" value="Genomic_DNA"/>
</dbReference>
<keyword evidence="1" id="KW-0472">Membrane</keyword>